<protein>
    <recommendedName>
        <fullName evidence="3">Ricin B lectin domain-containing protein</fullName>
    </recommendedName>
</protein>
<sequence>MTALVPDSYTISHFTPTQAGNRQANIFLTARANANKTFSLVGRPRYFEDTVQEWMINKHVGGYKQLFSIRNVATGHFLSRSKNSSDGSGPSLELSDVQHYWRMSCVDMSYTITSESEDSETLQVHVPGKPQNSDDSQIHLLPSSVSAGPQPRSFHLWTLIPTFRGIESPEAQPVPKFPSQPLLPIPIIQTPPPPPPQSTPSFSGTFYIKHPSSGLALDLYYSLKADNTPVTLEEANGGPGQVWRIMKKPQTEGEKLRNEEDNQGYYWVQCVSSGTYLSGRGFVTGNAEPQDWVVEAIGDSEYPYIRLLEAGTGLAIDVADGQMIEGTKVRSSGASLRSSDAALFSRTNKV</sequence>
<dbReference type="AlphaFoldDB" id="A0A0C3QWQ3"/>
<dbReference type="CDD" id="cd00161">
    <property type="entry name" value="beta-trefoil_Ricin-like"/>
    <property type="match status" value="1"/>
</dbReference>
<evidence type="ECO:0000313" key="2">
    <source>
        <dbReference type="Proteomes" id="UP000054248"/>
    </source>
</evidence>
<evidence type="ECO:0008006" key="3">
    <source>
        <dbReference type="Google" id="ProtNLM"/>
    </source>
</evidence>
<dbReference type="SUPFAM" id="SSF50370">
    <property type="entry name" value="Ricin B-like lectins"/>
    <property type="match status" value="1"/>
</dbReference>
<dbReference type="InterPro" id="IPR035992">
    <property type="entry name" value="Ricin_B-like_lectins"/>
</dbReference>
<gene>
    <name evidence="1" type="ORF">M407DRAFT_17894</name>
</gene>
<dbReference type="EMBL" id="KN822949">
    <property type="protein sequence ID" value="KIO33339.1"/>
    <property type="molecule type" value="Genomic_DNA"/>
</dbReference>
<organism evidence="1 2">
    <name type="scientific">Tulasnella calospora MUT 4182</name>
    <dbReference type="NCBI Taxonomy" id="1051891"/>
    <lineage>
        <taxon>Eukaryota</taxon>
        <taxon>Fungi</taxon>
        <taxon>Dikarya</taxon>
        <taxon>Basidiomycota</taxon>
        <taxon>Agaricomycotina</taxon>
        <taxon>Agaricomycetes</taxon>
        <taxon>Cantharellales</taxon>
        <taxon>Tulasnellaceae</taxon>
        <taxon>Tulasnella</taxon>
    </lineage>
</organism>
<dbReference type="OrthoDB" id="3217861at2759"/>
<reference evidence="2" key="2">
    <citation type="submission" date="2015-01" db="EMBL/GenBank/DDBJ databases">
        <title>Evolutionary Origins and Diversification of the Mycorrhizal Mutualists.</title>
        <authorList>
            <consortium name="DOE Joint Genome Institute"/>
            <consortium name="Mycorrhizal Genomics Consortium"/>
            <person name="Kohler A."/>
            <person name="Kuo A."/>
            <person name="Nagy L.G."/>
            <person name="Floudas D."/>
            <person name="Copeland A."/>
            <person name="Barry K.W."/>
            <person name="Cichocki N."/>
            <person name="Veneault-Fourrey C."/>
            <person name="LaButti K."/>
            <person name="Lindquist E.A."/>
            <person name="Lipzen A."/>
            <person name="Lundell T."/>
            <person name="Morin E."/>
            <person name="Murat C."/>
            <person name="Riley R."/>
            <person name="Ohm R."/>
            <person name="Sun H."/>
            <person name="Tunlid A."/>
            <person name="Henrissat B."/>
            <person name="Grigoriev I.V."/>
            <person name="Hibbett D.S."/>
            <person name="Martin F."/>
        </authorList>
    </citation>
    <scope>NUCLEOTIDE SEQUENCE [LARGE SCALE GENOMIC DNA]</scope>
    <source>
        <strain evidence="2">MUT 4182</strain>
    </source>
</reference>
<reference evidence="1 2" key="1">
    <citation type="submission" date="2014-04" db="EMBL/GenBank/DDBJ databases">
        <authorList>
            <consortium name="DOE Joint Genome Institute"/>
            <person name="Kuo A."/>
            <person name="Girlanda M."/>
            <person name="Perotto S."/>
            <person name="Kohler A."/>
            <person name="Nagy L.G."/>
            <person name="Floudas D."/>
            <person name="Copeland A."/>
            <person name="Barry K.W."/>
            <person name="Cichocki N."/>
            <person name="Veneault-Fourrey C."/>
            <person name="LaButti K."/>
            <person name="Lindquist E.A."/>
            <person name="Lipzen A."/>
            <person name="Lundell T."/>
            <person name="Morin E."/>
            <person name="Murat C."/>
            <person name="Sun H."/>
            <person name="Tunlid A."/>
            <person name="Henrissat B."/>
            <person name="Grigoriev I.V."/>
            <person name="Hibbett D.S."/>
            <person name="Martin F."/>
            <person name="Nordberg H.P."/>
            <person name="Cantor M.N."/>
            <person name="Hua S.X."/>
        </authorList>
    </citation>
    <scope>NUCLEOTIDE SEQUENCE [LARGE SCALE GENOMIC DNA]</scope>
    <source>
        <strain evidence="1 2">MUT 4182</strain>
    </source>
</reference>
<dbReference type="Gene3D" id="2.80.10.50">
    <property type="match status" value="1"/>
</dbReference>
<proteinExistence type="predicted"/>
<keyword evidence="2" id="KW-1185">Reference proteome</keyword>
<name>A0A0C3QWQ3_9AGAM</name>
<dbReference type="Proteomes" id="UP000054248">
    <property type="component" value="Unassembled WGS sequence"/>
</dbReference>
<evidence type="ECO:0000313" key="1">
    <source>
        <dbReference type="EMBL" id="KIO33339.1"/>
    </source>
</evidence>
<accession>A0A0C3QWQ3</accession>
<dbReference type="HOGENOM" id="CLU_792723_0_0_1"/>